<proteinExistence type="inferred from homology"/>
<feature type="domain" description="Carboxylesterase type B" evidence="4">
    <location>
        <begin position="41"/>
        <end position="562"/>
    </location>
</feature>
<evidence type="ECO:0000256" key="1">
    <source>
        <dbReference type="ARBA" id="ARBA00005964"/>
    </source>
</evidence>
<dbReference type="InterPro" id="IPR002018">
    <property type="entry name" value="CarbesteraseB"/>
</dbReference>
<dbReference type="InterPro" id="IPR019826">
    <property type="entry name" value="Carboxylesterase_B_AS"/>
</dbReference>
<dbReference type="PROSITE" id="PS00122">
    <property type="entry name" value="CARBOXYLESTERASE_B_1"/>
    <property type="match status" value="1"/>
</dbReference>
<dbReference type="GO" id="GO:0052689">
    <property type="term" value="F:carboxylic ester hydrolase activity"/>
    <property type="evidence" value="ECO:0007669"/>
    <property type="project" value="TreeGrafter"/>
</dbReference>
<dbReference type="SUPFAM" id="SSF53474">
    <property type="entry name" value="alpha/beta-Hydrolases"/>
    <property type="match status" value="1"/>
</dbReference>
<evidence type="ECO:0000256" key="3">
    <source>
        <dbReference type="RuleBase" id="RU361235"/>
    </source>
</evidence>
<keyword evidence="2 3" id="KW-0378">Hydrolase</keyword>
<dbReference type="AlphaFoldDB" id="A0AB38LHF4"/>
<dbReference type="EC" id="3.1.1.-" evidence="3"/>
<evidence type="ECO:0000313" key="5">
    <source>
        <dbReference type="EMBL" id="THY67200.1"/>
    </source>
</evidence>
<dbReference type="InterPro" id="IPR050654">
    <property type="entry name" value="AChE-related_enzymes"/>
</dbReference>
<comment type="caution">
    <text evidence="5">The sequence shown here is derived from an EMBL/GenBank/DDBJ whole genome shotgun (WGS) entry which is preliminary data.</text>
</comment>
<dbReference type="PANTHER" id="PTHR43918">
    <property type="entry name" value="ACETYLCHOLINESTERASE"/>
    <property type="match status" value="1"/>
</dbReference>
<reference evidence="5 6" key="1">
    <citation type="submission" date="2018-10" db="EMBL/GenBank/DDBJ databases">
        <title>Fifty Aureobasidium pullulans genomes reveal a recombining polyextremotolerant generalist.</title>
        <authorList>
            <person name="Gostincar C."/>
            <person name="Turk M."/>
            <person name="Zajc J."/>
            <person name="Gunde-Cimerman N."/>
        </authorList>
    </citation>
    <scope>NUCLEOTIDE SEQUENCE [LARGE SCALE GENOMIC DNA]</scope>
    <source>
        <strain evidence="5 6">EXF-4256</strain>
    </source>
</reference>
<dbReference type="InterPro" id="IPR029058">
    <property type="entry name" value="AB_hydrolase_fold"/>
</dbReference>
<sequence>MTAVYEQLEAMCALLTLIAATLGLTQTIVYATPIFSSTTGPIVSLDYATFQGFTNANGITNFLGMRYAAAPTGNNRFRAPQDPPVVAGVQRATQYSVWSYDTDVSKFGNVCIGVGQTAGFNLLGGYTYGEDCLMISVSSPSAANSSSLLPVLVYITGGGFAIESSTNFVFDEFVNVSGGTAVVVQFNYRVGALGFLAGQEVENDGNLNAGMLDQRKALQWVRKYISLFGGDPDHVIIFGASAGAGSVGLHLTAYGGRNDRLFVGAAGDAFFYPTTNNKTYTQAQFDHFASITGCGSAANRLACIRTLEISALQKGNVAGTYPGQSMSSQYTWTPVVDGDFIQDYPLRLYQDGKFVKVPLIVGDVLDEGTIFANNAASPSEVSSFVSANYPALSQGNLTVINTLYPPSTSFPLRTAYFASSAAAYGEATFKCPSYLIGASMANAGLSSHVWTYNFTQSITVLSAAGFGVAHNSDLGAFFGPLVGPSSGLFDVIDNLSNAVTFGAFATSNKPSSVIAMRYLISFVRTLDPNTYKATSAPMWNAAFTSGAPQTLQLQNDGSGMHFYPSDFLTRCQFWQDLIPSTGQ</sequence>
<dbReference type="Gene3D" id="3.40.50.1820">
    <property type="entry name" value="alpha/beta hydrolase"/>
    <property type="match status" value="1"/>
</dbReference>
<evidence type="ECO:0000256" key="2">
    <source>
        <dbReference type="ARBA" id="ARBA00022801"/>
    </source>
</evidence>
<gene>
    <name evidence="5" type="ORF">D6C94_10707</name>
</gene>
<accession>A0AB38LHF4</accession>
<comment type="similarity">
    <text evidence="1 3">Belongs to the type-B carboxylesterase/lipase family.</text>
</comment>
<dbReference type="Pfam" id="PF00135">
    <property type="entry name" value="COesterase"/>
    <property type="match status" value="1"/>
</dbReference>
<dbReference type="EMBL" id="QZBJ01000174">
    <property type="protein sequence ID" value="THY67200.1"/>
    <property type="molecule type" value="Genomic_DNA"/>
</dbReference>
<evidence type="ECO:0000313" key="6">
    <source>
        <dbReference type="Proteomes" id="UP000305064"/>
    </source>
</evidence>
<protein>
    <recommendedName>
        <fullName evidence="3">Carboxylic ester hydrolase</fullName>
        <ecNumber evidence="3">3.1.1.-</ecNumber>
    </recommendedName>
</protein>
<evidence type="ECO:0000259" key="4">
    <source>
        <dbReference type="Pfam" id="PF00135"/>
    </source>
</evidence>
<name>A0AB38LHF4_AURPU</name>
<organism evidence="5 6">
    <name type="scientific">Aureobasidium pullulans</name>
    <name type="common">Black yeast</name>
    <name type="synonym">Pullularia pullulans</name>
    <dbReference type="NCBI Taxonomy" id="5580"/>
    <lineage>
        <taxon>Eukaryota</taxon>
        <taxon>Fungi</taxon>
        <taxon>Dikarya</taxon>
        <taxon>Ascomycota</taxon>
        <taxon>Pezizomycotina</taxon>
        <taxon>Dothideomycetes</taxon>
        <taxon>Dothideomycetidae</taxon>
        <taxon>Dothideales</taxon>
        <taxon>Saccotheciaceae</taxon>
        <taxon>Aureobasidium</taxon>
    </lineage>
</organism>
<dbReference type="Proteomes" id="UP000305064">
    <property type="component" value="Unassembled WGS sequence"/>
</dbReference>
<dbReference type="PANTHER" id="PTHR43918:SF4">
    <property type="entry name" value="CARBOXYLIC ESTER HYDROLASE"/>
    <property type="match status" value="1"/>
</dbReference>